<dbReference type="GO" id="GO:0016616">
    <property type="term" value="F:oxidoreductase activity, acting on the CH-OH group of donors, NAD or NADP as acceptor"/>
    <property type="evidence" value="ECO:0007669"/>
    <property type="project" value="UniProtKB-ARBA"/>
</dbReference>
<dbReference type="InterPro" id="IPR018170">
    <property type="entry name" value="Aldo/ket_reductase_CS"/>
</dbReference>
<comment type="caution">
    <text evidence="8">The sequence shown here is derived from an EMBL/GenBank/DDBJ whole genome shotgun (WGS) entry which is preliminary data.</text>
</comment>
<evidence type="ECO:0000313" key="9">
    <source>
        <dbReference type="Proteomes" id="UP000813824"/>
    </source>
</evidence>
<dbReference type="GO" id="GO:0016652">
    <property type="term" value="F:oxidoreductase activity, acting on NAD(P)H as acceptor"/>
    <property type="evidence" value="ECO:0007669"/>
    <property type="project" value="InterPro"/>
</dbReference>
<evidence type="ECO:0000313" key="8">
    <source>
        <dbReference type="EMBL" id="KAH8107009.1"/>
    </source>
</evidence>
<dbReference type="PROSITE" id="PS00062">
    <property type="entry name" value="ALDOKETO_REDUCTASE_2"/>
    <property type="match status" value="1"/>
</dbReference>
<dbReference type="InterPro" id="IPR023210">
    <property type="entry name" value="NADP_OxRdtase_dom"/>
</dbReference>
<evidence type="ECO:0000259" key="7">
    <source>
        <dbReference type="Pfam" id="PF00248"/>
    </source>
</evidence>
<feature type="binding site" evidence="5">
    <location>
        <position position="108"/>
    </location>
    <ligand>
        <name>substrate</name>
    </ligand>
</feature>
<dbReference type="OrthoDB" id="416253at2759"/>
<gene>
    <name evidence="8" type="ORF">BXZ70DRAFT_903778</name>
</gene>
<feature type="active site" description="Proton donor" evidence="4">
    <location>
        <position position="51"/>
    </location>
</feature>
<comment type="similarity">
    <text evidence="1">Belongs to the aldo/keto reductase family.</text>
</comment>
<dbReference type="CDD" id="cd19120">
    <property type="entry name" value="AKR_AKR3C2-3"/>
    <property type="match status" value="1"/>
</dbReference>
<feature type="site" description="Lowers pKa of active site Tyr" evidence="6">
    <location>
        <position position="76"/>
    </location>
</feature>
<evidence type="ECO:0000256" key="5">
    <source>
        <dbReference type="PIRSR" id="PIRSR000097-2"/>
    </source>
</evidence>
<dbReference type="InterPro" id="IPR036812">
    <property type="entry name" value="NAD(P)_OxRdtase_dom_sf"/>
</dbReference>
<dbReference type="PANTHER" id="PTHR43827">
    <property type="entry name" value="2,5-DIKETO-D-GLUCONIC ACID REDUCTASE"/>
    <property type="match status" value="1"/>
</dbReference>
<proteinExistence type="inferred from homology"/>
<dbReference type="SUPFAM" id="SSF51430">
    <property type="entry name" value="NAD(P)-linked oxidoreductase"/>
    <property type="match status" value="1"/>
</dbReference>
<dbReference type="EMBL" id="JAEVFJ010000002">
    <property type="protein sequence ID" value="KAH8107009.1"/>
    <property type="molecule type" value="Genomic_DNA"/>
</dbReference>
<dbReference type="InterPro" id="IPR044494">
    <property type="entry name" value="AKR3C2/3"/>
</dbReference>
<sequence>MSSRTIPLNDGNTIPWLAFGTGTALYSKDATKATLAAISAGFVHLDGAQMYGNEETLGDAIVQSGVPRSSLFVTTKLAAVPDGRDVRFTLEESLRKLKTDYVDLFLIHNPKQHPDLKGTWKQLEALKEAGLTRSIGVSNFTVKHLETILEVATIKPAAIQNEYHPYVAKASKAVRAFAKEHNIVYVSYGGLTPVARFPNGPVTPALQRAAKRLTEQTGKQVTTGQVLQVWLRQQDIVAVRLSRYAPTASTSNKPERLQEYLDSQTIPDLTEEELKDIETEGAKVHHRVYMKWLDEESS</sequence>
<evidence type="ECO:0000256" key="6">
    <source>
        <dbReference type="PIRSR" id="PIRSR000097-3"/>
    </source>
</evidence>
<dbReference type="InterPro" id="IPR020471">
    <property type="entry name" value="AKR"/>
</dbReference>
<dbReference type="Pfam" id="PF00248">
    <property type="entry name" value="Aldo_ket_red"/>
    <property type="match status" value="1"/>
</dbReference>
<dbReference type="PRINTS" id="PR00069">
    <property type="entry name" value="ALDKETRDTASE"/>
</dbReference>
<reference evidence="8" key="1">
    <citation type="journal article" date="2021" name="New Phytol.">
        <title>Evolutionary innovations through gain and loss of genes in the ectomycorrhizal Boletales.</title>
        <authorList>
            <person name="Wu G."/>
            <person name="Miyauchi S."/>
            <person name="Morin E."/>
            <person name="Kuo A."/>
            <person name="Drula E."/>
            <person name="Varga T."/>
            <person name="Kohler A."/>
            <person name="Feng B."/>
            <person name="Cao Y."/>
            <person name="Lipzen A."/>
            <person name="Daum C."/>
            <person name="Hundley H."/>
            <person name="Pangilinan J."/>
            <person name="Johnson J."/>
            <person name="Barry K."/>
            <person name="LaButti K."/>
            <person name="Ng V."/>
            <person name="Ahrendt S."/>
            <person name="Min B."/>
            <person name="Choi I.G."/>
            <person name="Park H."/>
            <person name="Plett J.M."/>
            <person name="Magnuson J."/>
            <person name="Spatafora J.W."/>
            <person name="Nagy L.G."/>
            <person name="Henrissat B."/>
            <person name="Grigoriev I.V."/>
            <person name="Yang Z.L."/>
            <person name="Xu J."/>
            <person name="Martin F.M."/>
        </authorList>
    </citation>
    <scope>NUCLEOTIDE SEQUENCE</scope>
    <source>
        <strain evidence="8">KKN 215</strain>
    </source>
</reference>
<protein>
    <submittedName>
        <fullName evidence="8">Aldo/keto reductase</fullName>
    </submittedName>
</protein>
<keyword evidence="9" id="KW-1185">Reference proteome</keyword>
<keyword evidence="2" id="KW-0521">NADP</keyword>
<dbReference type="AlphaFoldDB" id="A0A8K0XU67"/>
<feature type="domain" description="NADP-dependent oxidoreductase" evidence="7">
    <location>
        <begin position="23"/>
        <end position="278"/>
    </location>
</feature>
<evidence type="ECO:0000256" key="3">
    <source>
        <dbReference type="ARBA" id="ARBA00023002"/>
    </source>
</evidence>
<evidence type="ECO:0000256" key="2">
    <source>
        <dbReference type="ARBA" id="ARBA00022857"/>
    </source>
</evidence>
<organism evidence="8 9">
    <name type="scientific">Cristinia sonorae</name>
    <dbReference type="NCBI Taxonomy" id="1940300"/>
    <lineage>
        <taxon>Eukaryota</taxon>
        <taxon>Fungi</taxon>
        <taxon>Dikarya</taxon>
        <taxon>Basidiomycota</taxon>
        <taxon>Agaricomycotina</taxon>
        <taxon>Agaricomycetes</taxon>
        <taxon>Agaricomycetidae</taxon>
        <taxon>Agaricales</taxon>
        <taxon>Pleurotineae</taxon>
        <taxon>Stephanosporaceae</taxon>
        <taxon>Cristinia</taxon>
    </lineage>
</organism>
<dbReference type="PANTHER" id="PTHR43827:SF3">
    <property type="entry name" value="NADP-DEPENDENT OXIDOREDUCTASE DOMAIN-CONTAINING PROTEIN"/>
    <property type="match status" value="1"/>
</dbReference>
<dbReference type="PIRSF" id="PIRSF000097">
    <property type="entry name" value="AKR"/>
    <property type="match status" value="1"/>
</dbReference>
<name>A0A8K0XU67_9AGAR</name>
<evidence type="ECO:0000256" key="4">
    <source>
        <dbReference type="PIRSR" id="PIRSR000097-1"/>
    </source>
</evidence>
<dbReference type="Proteomes" id="UP000813824">
    <property type="component" value="Unassembled WGS sequence"/>
</dbReference>
<accession>A0A8K0XU67</accession>
<keyword evidence="3" id="KW-0560">Oxidoreductase</keyword>
<dbReference type="Gene3D" id="3.20.20.100">
    <property type="entry name" value="NADP-dependent oxidoreductase domain"/>
    <property type="match status" value="1"/>
</dbReference>
<evidence type="ECO:0000256" key="1">
    <source>
        <dbReference type="ARBA" id="ARBA00007905"/>
    </source>
</evidence>